<dbReference type="PANTHER" id="PTHR21143:SF104">
    <property type="entry name" value="GUSTATORY RECEPTOR 8A-RELATED"/>
    <property type="match status" value="1"/>
</dbReference>
<dbReference type="GO" id="GO:0007635">
    <property type="term" value="P:chemosensory behavior"/>
    <property type="evidence" value="ECO:0007669"/>
    <property type="project" value="TreeGrafter"/>
</dbReference>
<keyword evidence="10" id="KW-1185">Reference proteome</keyword>
<evidence type="ECO:0000313" key="10">
    <source>
        <dbReference type="Proteomes" id="UP001168821"/>
    </source>
</evidence>
<feature type="transmembrane region" description="Helical" evidence="8">
    <location>
        <begin position="120"/>
        <end position="140"/>
    </location>
</feature>
<feature type="transmembrane region" description="Helical" evidence="8">
    <location>
        <begin position="65"/>
        <end position="89"/>
    </location>
</feature>
<dbReference type="GO" id="GO:0030425">
    <property type="term" value="C:dendrite"/>
    <property type="evidence" value="ECO:0007669"/>
    <property type="project" value="TreeGrafter"/>
</dbReference>
<keyword evidence="3 8" id="KW-0812">Transmembrane</keyword>
<keyword evidence="2 8" id="KW-1003">Cell membrane</keyword>
<evidence type="ECO:0000256" key="4">
    <source>
        <dbReference type="ARBA" id="ARBA00022989"/>
    </source>
</evidence>
<dbReference type="GO" id="GO:0008049">
    <property type="term" value="P:male courtship behavior"/>
    <property type="evidence" value="ECO:0007669"/>
    <property type="project" value="TreeGrafter"/>
</dbReference>
<evidence type="ECO:0000256" key="1">
    <source>
        <dbReference type="ARBA" id="ARBA00004651"/>
    </source>
</evidence>
<protein>
    <recommendedName>
        <fullName evidence="8">Gustatory receptor</fullName>
    </recommendedName>
</protein>
<sequence>MLRLLRHVCFFGKFLGITPSLQQLNFEPSVSKIYSLLLIVFFTSAVAVSLFYKTSEYFQYLPIKMIVFVCTDFSLYFCNLLLLVAVPFCKRKQWKQLIKNCIQIEKTLTINDTNSVTCRAIFLVTVVLYWIITISDMNLWCQQDDKDYVQKYVIDNVQYHSLLFFYLLLFILLRMFVVYYKTLRHEFALKIWQFKNTTSTVIEKFSTFSNIQYIWSTLQNTIDTFNDIFSWSIFLSILHISLLTIGYLDYALTTVDEAKFVVTSVSFAALFFICIIILTLMCDMVLKEATKSVRMAIKLEEEFFKDNPEIDKLVFVIKSNVPEFCIARFFCIDRGTIFRISSNIITFIIVMLQFKN</sequence>
<dbReference type="InterPro" id="IPR013604">
    <property type="entry name" value="7TM_chemorcpt"/>
</dbReference>
<name>A0AA38J197_9CUCU</name>
<reference evidence="9" key="1">
    <citation type="journal article" date="2023" name="G3 (Bethesda)">
        <title>Whole genome assemblies of Zophobas morio and Tenebrio molitor.</title>
        <authorList>
            <person name="Kaur S."/>
            <person name="Stinson S.A."/>
            <person name="diCenzo G.C."/>
        </authorList>
    </citation>
    <scope>NUCLEOTIDE SEQUENCE</scope>
    <source>
        <strain evidence="9">QUZm001</strain>
    </source>
</reference>
<evidence type="ECO:0000256" key="8">
    <source>
        <dbReference type="RuleBase" id="RU363108"/>
    </source>
</evidence>
<comment type="similarity">
    <text evidence="8">Belongs to the insect chemoreceptor superfamily. Gustatory receptor (GR) family.</text>
</comment>
<dbReference type="GO" id="GO:0007165">
    <property type="term" value="P:signal transduction"/>
    <property type="evidence" value="ECO:0007669"/>
    <property type="project" value="UniProtKB-KW"/>
</dbReference>
<dbReference type="GO" id="GO:0050909">
    <property type="term" value="P:sensory perception of taste"/>
    <property type="evidence" value="ECO:0007669"/>
    <property type="project" value="InterPro"/>
</dbReference>
<dbReference type="Pfam" id="PF08395">
    <property type="entry name" value="7tm_7"/>
    <property type="match status" value="1"/>
</dbReference>
<evidence type="ECO:0000256" key="3">
    <source>
        <dbReference type="ARBA" id="ARBA00022692"/>
    </source>
</evidence>
<keyword evidence="4 8" id="KW-1133">Transmembrane helix</keyword>
<feature type="transmembrane region" description="Helical" evidence="8">
    <location>
        <begin position="336"/>
        <end position="354"/>
    </location>
</feature>
<dbReference type="GO" id="GO:0005886">
    <property type="term" value="C:plasma membrane"/>
    <property type="evidence" value="ECO:0007669"/>
    <property type="project" value="UniProtKB-SubCell"/>
</dbReference>
<evidence type="ECO:0000256" key="7">
    <source>
        <dbReference type="ARBA" id="ARBA00023224"/>
    </source>
</evidence>
<keyword evidence="6 8" id="KW-0675">Receptor</keyword>
<evidence type="ECO:0000256" key="2">
    <source>
        <dbReference type="ARBA" id="ARBA00022475"/>
    </source>
</evidence>
<keyword evidence="7 8" id="KW-0807">Transducer</keyword>
<feature type="transmembrane region" description="Helical" evidence="8">
    <location>
        <begin position="228"/>
        <end position="248"/>
    </location>
</feature>
<organism evidence="9 10">
    <name type="scientific">Zophobas morio</name>
    <dbReference type="NCBI Taxonomy" id="2755281"/>
    <lineage>
        <taxon>Eukaryota</taxon>
        <taxon>Metazoa</taxon>
        <taxon>Ecdysozoa</taxon>
        <taxon>Arthropoda</taxon>
        <taxon>Hexapoda</taxon>
        <taxon>Insecta</taxon>
        <taxon>Pterygota</taxon>
        <taxon>Neoptera</taxon>
        <taxon>Endopterygota</taxon>
        <taxon>Coleoptera</taxon>
        <taxon>Polyphaga</taxon>
        <taxon>Cucujiformia</taxon>
        <taxon>Tenebrionidae</taxon>
        <taxon>Zophobas</taxon>
    </lineage>
</organism>
<feature type="transmembrane region" description="Helical" evidence="8">
    <location>
        <begin position="260"/>
        <end position="286"/>
    </location>
</feature>
<dbReference type="Proteomes" id="UP001168821">
    <property type="component" value="Unassembled WGS sequence"/>
</dbReference>
<gene>
    <name evidence="9" type="ORF">Zmor_007088</name>
</gene>
<evidence type="ECO:0000313" key="9">
    <source>
        <dbReference type="EMBL" id="KAJ3662759.1"/>
    </source>
</evidence>
<feature type="transmembrane region" description="Helical" evidence="8">
    <location>
        <begin position="33"/>
        <end position="53"/>
    </location>
</feature>
<comment type="caution">
    <text evidence="9">The sequence shown here is derived from an EMBL/GenBank/DDBJ whole genome shotgun (WGS) entry which is preliminary data.</text>
</comment>
<evidence type="ECO:0000256" key="6">
    <source>
        <dbReference type="ARBA" id="ARBA00023170"/>
    </source>
</evidence>
<keyword evidence="5 8" id="KW-0472">Membrane</keyword>
<dbReference type="PANTHER" id="PTHR21143">
    <property type="entry name" value="INVERTEBRATE GUSTATORY RECEPTOR"/>
    <property type="match status" value="1"/>
</dbReference>
<comment type="subcellular location">
    <subcellularLocation>
        <location evidence="1 8">Cell membrane</location>
        <topology evidence="1 8">Multi-pass membrane protein</topology>
    </subcellularLocation>
</comment>
<proteinExistence type="inferred from homology"/>
<feature type="transmembrane region" description="Helical" evidence="8">
    <location>
        <begin position="160"/>
        <end position="180"/>
    </location>
</feature>
<comment type="function">
    <text evidence="8">Gustatory receptor which mediates acceptance or avoidance behavior, depending on its substrates.</text>
</comment>
<accession>A0AA38J197</accession>
<evidence type="ECO:0000256" key="5">
    <source>
        <dbReference type="ARBA" id="ARBA00023136"/>
    </source>
</evidence>
<dbReference type="EMBL" id="JALNTZ010000002">
    <property type="protein sequence ID" value="KAJ3662759.1"/>
    <property type="molecule type" value="Genomic_DNA"/>
</dbReference>
<dbReference type="AlphaFoldDB" id="A0AA38J197"/>
<dbReference type="GO" id="GO:0030424">
    <property type="term" value="C:axon"/>
    <property type="evidence" value="ECO:0007669"/>
    <property type="project" value="TreeGrafter"/>
</dbReference>
<dbReference type="GO" id="GO:0043025">
    <property type="term" value="C:neuronal cell body"/>
    <property type="evidence" value="ECO:0007669"/>
    <property type="project" value="TreeGrafter"/>
</dbReference>